<dbReference type="PANTHER" id="PTHR32089">
    <property type="entry name" value="METHYL-ACCEPTING CHEMOTAXIS PROTEIN MCPB"/>
    <property type="match status" value="1"/>
</dbReference>
<dbReference type="CDD" id="cd06225">
    <property type="entry name" value="HAMP"/>
    <property type="match status" value="1"/>
</dbReference>
<dbReference type="Pfam" id="PF00672">
    <property type="entry name" value="HAMP"/>
    <property type="match status" value="1"/>
</dbReference>
<dbReference type="InterPro" id="IPR004089">
    <property type="entry name" value="MCPsignal_dom"/>
</dbReference>
<dbReference type="InterPro" id="IPR029151">
    <property type="entry name" value="Sensor-like_sf"/>
</dbReference>
<comment type="similarity">
    <text evidence="3">Belongs to the methyl-accepting chemotaxis (MCP) protein family.</text>
</comment>
<keyword evidence="11" id="KW-1185">Reference proteome</keyword>
<dbReference type="PROSITE" id="PS50885">
    <property type="entry name" value="HAMP"/>
    <property type="match status" value="1"/>
</dbReference>
<feature type="coiled-coil region" evidence="5">
    <location>
        <begin position="354"/>
        <end position="381"/>
    </location>
</feature>
<evidence type="ECO:0000256" key="7">
    <source>
        <dbReference type="SAM" id="Phobius"/>
    </source>
</evidence>
<keyword evidence="7" id="KW-0472">Membrane</keyword>
<dbReference type="CDD" id="cd11386">
    <property type="entry name" value="MCP_signal"/>
    <property type="match status" value="1"/>
</dbReference>
<keyword evidence="7" id="KW-1133">Transmembrane helix</keyword>
<comment type="caution">
    <text evidence="10">The sequence shown here is derived from an EMBL/GenBank/DDBJ whole genome shotgun (WGS) entry which is preliminary data.</text>
</comment>
<dbReference type="Pfam" id="PF00015">
    <property type="entry name" value="MCPsignal"/>
    <property type="match status" value="1"/>
</dbReference>
<evidence type="ECO:0000259" key="8">
    <source>
        <dbReference type="PROSITE" id="PS50111"/>
    </source>
</evidence>
<dbReference type="RefSeq" id="WP_377366455.1">
    <property type="nucleotide sequence ID" value="NZ_JBHTMN010000007.1"/>
</dbReference>
<name>A0ABW4B0C8_9GAMM</name>
<feature type="compositionally biased region" description="Polar residues" evidence="6">
    <location>
        <begin position="584"/>
        <end position="600"/>
    </location>
</feature>
<evidence type="ECO:0000313" key="11">
    <source>
        <dbReference type="Proteomes" id="UP001597059"/>
    </source>
</evidence>
<feature type="domain" description="Methyl-accepting transducer" evidence="8">
    <location>
        <begin position="367"/>
        <end position="603"/>
    </location>
</feature>
<evidence type="ECO:0000256" key="1">
    <source>
        <dbReference type="ARBA" id="ARBA00004370"/>
    </source>
</evidence>
<organism evidence="10 11">
    <name type="scientific">Rhodanobacter aciditrophus</name>
    <dbReference type="NCBI Taxonomy" id="1623218"/>
    <lineage>
        <taxon>Bacteria</taxon>
        <taxon>Pseudomonadati</taxon>
        <taxon>Pseudomonadota</taxon>
        <taxon>Gammaproteobacteria</taxon>
        <taxon>Lysobacterales</taxon>
        <taxon>Rhodanobacteraceae</taxon>
        <taxon>Rhodanobacter</taxon>
    </lineage>
</organism>
<dbReference type="InterPro" id="IPR003660">
    <property type="entry name" value="HAMP_dom"/>
</dbReference>
<feature type="region of interest" description="Disordered" evidence="6">
    <location>
        <begin position="584"/>
        <end position="616"/>
    </location>
</feature>
<evidence type="ECO:0000313" key="10">
    <source>
        <dbReference type="EMBL" id="MFD1383279.1"/>
    </source>
</evidence>
<reference evidence="11" key="1">
    <citation type="journal article" date="2019" name="Int. J. Syst. Evol. Microbiol.">
        <title>The Global Catalogue of Microorganisms (GCM) 10K type strain sequencing project: providing services to taxonomists for standard genome sequencing and annotation.</title>
        <authorList>
            <consortium name="The Broad Institute Genomics Platform"/>
            <consortium name="The Broad Institute Genome Sequencing Center for Infectious Disease"/>
            <person name="Wu L."/>
            <person name="Ma J."/>
        </authorList>
    </citation>
    <scope>NUCLEOTIDE SEQUENCE [LARGE SCALE GENOMIC DNA]</scope>
    <source>
        <strain evidence="11">JCM 30774</strain>
    </source>
</reference>
<dbReference type="SUPFAM" id="SSF58104">
    <property type="entry name" value="Methyl-accepting chemotaxis protein (MCP) signaling domain"/>
    <property type="match status" value="1"/>
</dbReference>
<evidence type="ECO:0000256" key="4">
    <source>
        <dbReference type="PROSITE-ProRule" id="PRU00284"/>
    </source>
</evidence>
<evidence type="ECO:0000256" key="2">
    <source>
        <dbReference type="ARBA" id="ARBA00023224"/>
    </source>
</evidence>
<evidence type="ECO:0000259" key="9">
    <source>
        <dbReference type="PROSITE" id="PS50885"/>
    </source>
</evidence>
<dbReference type="PANTHER" id="PTHR32089:SF120">
    <property type="entry name" value="METHYL-ACCEPTING CHEMOTAXIS PROTEIN TLPQ"/>
    <property type="match status" value="1"/>
</dbReference>
<keyword evidence="5" id="KW-0175">Coiled coil</keyword>
<dbReference type="SMART" id="SM00283">
    <property type="entry name" value="MA"/>
    <property type="match status" value="1"/>
</dbReference>
<keyword evidence="2 4" id="KW-0807">Transducer</keyword>
<comment type="subcellular location">
    <subcellularLocation>
        <location evidence="1">Membrane</location>
    </subcellularLocation>
</comment>
<evidence type="ECO:0000256" key="6">
    <source>
        <dbReference type="SAM" id="MobiDB-lite"/>
    </source>
</evidence>
<dbReference type="EMBL" id="JBHTMN010000007">
    <property type="protein sequence ID" value="MFD1383279.1"/>
    <property type="molecule type" value="Genomic_DNA"/>
</dbReference>
<dbReference type="Proteomes" id="UP001597059">
    <property type="component" value="Unassembled WGS sequence"/>
</dbReference>
<dbReference type="PROSITE" id="PS50111">
    <property type="entry name" value="CHEMOTAXIS_TRANSDUC_2"/>
    <property type="match status" value="1"/>
</dbReference>
<proteinExistence type="inferred from homology"/>
<feature type="domain" description="HAMP" evidence="9">
    <location>
        <begin position="308"/>
        <end position="362"/>
    </location>
</feature>
<keyword evidence="7" id="KW-0812">Transmembrane</keyword>
<evidence type="ECO:0000256" key="5">
    <source>
        <dbReference type="SAM" id="Coils"/>
    </source>
</evidence>
<dbReference type="SUPFAM" id="SSF103190">
    <property type="entry name" value="Sensory domain-like"/>
    <property type="match status" value="1"/>
</dbReference>
<sequence>MSLQKKFTLTVAAIIAIVTLIMIAVVVGLSNNQTKVAIAYEKEQLGDQMVRLLDVTDTLVSAQVQSSMKLLQQRGMAIGQPSQGSPVKVGERNPPNLLLGDKPQANNYDLVDGLTAVMGGTATLFSRDGQDYVRVSTNVINKGGRATGTILAPTGKAIKAINQGKPYYGQVDILGRPYLTGYAPIKKGNDTIGIWYVGYSADLKALESVINKTKILDSGFIALRDGKGNVRLHSEHLSSDAIQDVISGKTQDWTIDILPYAKWGYDIVMAYPNSEVSAASTSKAINAALAVIAIGLVLIIIISLLIRTLVGRPLGNYVSAIKNIAEGEGDLTTRFDAHGKDELGQMASGFNALLDRIQNTIKEAKADVQTLTRSSETLAETSAQSSRAVMAQTSDVEQVSAATHQMSIAAEDVSNNAAAAEQQALSANDSVAQANQTLSQTILSIETQAQAIETSSQVVQELVNASEDISKVLEVISDIAEQTNLLALNAAIEAARAGEQGRGFAVVADEVRSLASRTQASTEEIRTMIERLQRGGKDASEQMSNNKRGALESVNSAKHAGEMLTSVLESVRQISDYNTQIASAADQQRQVSNEVSQNIESIKRSGEESTSYSQATMESCKQLSHLADQLNSKLGKYRVE</sequence>
<protein>
    <submittedName>
        <fullName evidence="10">Methyl-accepting chemotaxis protein</fullName>
    </submittedName>
</protein>
<dbReference type="InterPro" id="IPR033462">
    <property type="entry name" value="Cache_3-Cache_2"/>
</dbReference>
<gene>
    <name evidence="10" type="ORF">ACFQ45_07860</name>
</gene>
<accession>A0ABW4B0C8</accession>
<dbReference type="Pfam" id="PF17201">
    <property type="entry name" value="Cache_3-Cache_2"/>
    <property type="match status" value="1"/>
</dbReference>
<evidence type="ECO:0000256" key="3">
    <source>
        <dbReference type="ARBA" id="ARBA00029447"/>
    </source>
</evidence>
<dbReference type="Gene3D" id="1.10.287.950">
    <property type="entry name" value="Methyl-accepting chemotaxis protein"/>
    <property type="match status" value="1"/>
</dbReference>
<feature type="transmembrane region" description="Helical" evidence="7">
    <location>
        <begin position="284"/>
        <end position="306"/>
    </location>
</feature>
<feature type="transmembrane region" description="Helical" evidence="7">
    <location>
        <begin position="7"/>
        <end position="29"/>
    </location>
</feature>
<dbReference type="SMART" id="SM00304">
    <property type="entry name" value="HAMP"/>
    <property type="match status" value="1"/>
</dbReference>